<accession>V5SCU0</accession>
<dbReference type="GO" id="GO:0003700">
    <property type="term" value="F:DNA-binding transcription factor activity"/>
    <property type="evidence" value="ECO:0007669"/>
    <property type="project" value="InterPro"/>
</dbReference>
<dbReference type="AlphaFoldDB" id="V5SCU0"/>
<dbReference type="PATRIC" id="fig|1029756.8.peg.2176"/>
<keyword evidence="3" id="KW-0804">Transcription</keyword>
<dbReference type="InterPro" id="IPR008920">
    <property type="entry name" value="TF_FadR/GntR_C"/>
</dbReference>
<dbReference type="InterPro" id="IPR036390">
    <property type="entry name" value="WH_DNA-bd_sf"/>
</dbReference>
<dbReference type="PROSITE" id="PS50949">
    <property type="entry name" value="HTH_GNTR"/>
    <property type="match status" value="1"/>
</dbReference>
<dbReference type="Gene3D" id="1.10.10.10">
    <property type="entry name" value="Winged helix-like DNA-binding domain superfamily/Winged helix DNA-binding domain"/>
    <property type="match status" value="1"/>
</dbReference>
<dbReference type="EMBL" id="CP006912">
    <property type="protein sequence ID" value="AHB48721.1"/>
    <property type="molecule type" value="Genomic_DNA"/>
</dbReference>
<evidence type="ECO:0000313" key="5">
    <source>
        <dbReference type="EMBL" id="AHB48721.1"/>
    </source>
</evidence>
<dbReference type="KEGG" id="hni:W911_10455"/>
<dbReference type="HOGENOM" id="CLU_017584_5_4_5"/>
<dbReference type="PANTHER" id="PTHR43537">
    <property type="entry name" value="TRANSCRIPTIONAL REGULATOR, GNTR FAMILY"/>
    <property type="match status" value="1"/>
</dbReference>
<proteinExistence type="predicted"/>
<dbReference type="Gene3D" id="1.20.120.530">
    <property type="entry name" value="GntR ligand-binding domain-like"/>
    <property type="match status" value="1"/>
</dbReference>
<sequence length="204" mass="22426">MRERILFGGVPPGSAITLRGLAESMGVSPMPIREAVRRLIAERALKMQDNRRVLVPPMTEERFQEIVFARLALEPELASRAMDRIGKTELAHIASHDRAVDRAMADGDVPGYMQSNFRFHFAIYAEAGAETLLALVESIWLQFGPFMRMAYGRIGTSTLEDHHQAAIAAIERRDRAALEAAIAADISQGMGFIGEAVLKQPGPA</sequence>
<dbReference type="Pfam" id="PF00392">
    <property type="entry name" value="GntR"/>
    <property type="match status" value="1"/>
</dbReference>
<organism evidence="5 6">
    <name type="scientific">Hyphomicrobium nitrativorans NL23</name>
    <dbReference type="NCBI Taxonomy" id="1029756"/>
    <lineage>
        <taxon>Bacteria</taxon>
        <taxon>Pseudomonadati</taxon>
        <taxon>Pseudomonadota</taxon>
        <taxon>Alphaproteobacteria</taxon>
        <taxon>Hyphomicrobiales</taxon>
        <taxon>Hyphomicrobiaceae</taxon>
        <taxon>Hyphomicrobium</taxon>
    </lineage>
</organism>
<dbReference type="SMART" id="SM00895">
    <property type="entry name" value="FCD"/>
    <property type="match status" value="1"/>
</dbReference>
<dbReference type="SUPFAM" id="SSF48008">
    <property type="entry name" value="GntR ligand-binding domain-like"/>
    <property type="match status" value="1"/>
</dbReference>
<dbReference type="Proteomes" id="UP000018542">
    <property type="component" value="Chromosome"/>
</dbReference>
<evidence type="ECO:0000256" key="1">
    <source>
        <dbReference type="ARBA" id="ARBA00023015"/>
    </source>
</evidence>
<keyword evidence="1" id="KW-0805">Transcription regulation</keyword>
<feature type="domain" description="HTH gntR-type" evidence="4">
    <location>
        <begin position="1"/>
        <end position="58"/>
    </location>
</feature>
<protein>
    <submittedName>
        <fullName evidence="5">GntR family transcriptional regulator</fullName>
    </submittedName>
</protein>
<dbReference type="SUPFAM" id="SSF46785">
    <property type="entry name" value="Winged helix' DNA-binding domain"/>
    <property type="match status" value="1"/>
</dbReference>
<reference evidence="5 6" key="1">
    <citation type="journal article" date="2014" name="Genome Announc.">
        <title>Complete Genome Sequence of Hyphomicrobium nitrativorans Strain NL23, a Denitrifying Bacterium Isolated from Biofilm of a Methanol-Fed Denitrification System Treating Seawater at the Montreal Biodome.</title>
        <authorList>
            <person name="Martineau C."/>
            <person name="Villeneuve C."/>
            <person name="Mauffrey F."/>
            <person name="Villemur R."/>
        </authorList>
    </citation>
    <scope>NUCLEOTIDE SEQUENCE [LARGE SCALE GENOMIC DNA]</scope>
    <source>
        <strain evidence="5">NL23</strain>
    </source>
</reference>
<evidence type="ECO:0000259" key="4">
    <source>
        <dbReference type="PROSITE" id="PS50949"/>
    </source>
</evidence>
<keyword evidence="2" id="KW-0238">DNA-binding</keyword>
<dbReference type="InterPro" id="IPR036388">
    <property type="entry name" value="WH-like_DNA-bd_sf"/>
</dbReference>
<keyword evidence="6" id="KW-1185">Reference proteome</keyword>
<dbReference type="Pfam" id="PF07729">
    <property type="entry name" value="FCD"/>
    <property type="match status" value="1"/>
</dbReference>
<dbReference type="InterPro" id="IPR011711">
    <property type="entry name" value="GntR_C"/>
</dbReference>
<dbReference type="InterPro" id="IPR000524">
    <property type="entry name" value="Tscrpt_reg_HTH_GntR"/>
</dbReference>
<evidence type="ECO:0000256" key="2">
    <source>
        <dbReference type="ARBA" id="ARBA00023125"/>
    </source>
</evidence>
<evidence type="ECO:0000313" key="6">
    <source>
        <dbReference type="Proteomes" id="UP000018542"/>
    </source>
</evidence>
<evidence type="ECO:0000256" key="3">
    <source>
        <dbReference type="ARBA" id="ARBA00023163"/>
    </source>
</evidence>
<dbReference type="PANTHER" id="PTHR43537:SF39">
    <property type="entry name" value="HTH-TYPE TRANSCRIPTIONAL REGULATOR MCBR"/>
    <property type="match status" value="1"/>
</dbReference>
<dbReference type="STRING" id="1029756.W911_10455"/>
<dbReference type="GO" id="GO:0003677">
    <property type="term" value="F:DNA binding"/>
    <property type="evidence" value="ECO:0007669"/>
    <property type="project" value="UniProtKB-KW"/>
</dbReference>
<name>V5SCU0_9HYPH</name>
<gene>
    <name evidence="5" type="ORF">W911_10455</name>
</gene>